<dbReference type="PANTHER" id="PTHR22605:SF1">
    <property type="entry name" value="RZ-TYPE DOMAIN-CONTAINING PROTEIN"/>
    <property type="match status" value="1"/>
</dbReference>
<reference evidence="1" key="1">
    <citation type="submission" date="2021-02" db="EMBL/GenBank/DDBJ databases">
        <authorList>
            <person name="Dougan E. K."/>
            <person name="Rhodes N."/>
            <person name="Thang M."/>
            <person name="Chan C."/>
        </authorList>
    </citation>
    <scope>NUCLEOTIDE SEQUENCE</scope>
</reference>
<dbReference type="SUPFAM" id="SSF52540">
    <property type="entry name" value="P-loop containing nucleoside triphosphate hydrolases"/>
    <property type="match status" value="2"/>
</dbReference>
<evidence type="ECO:0000313" key="2">
    <source>
        <dbReference type="Proteomes" id="UP000601435"/>
    </source>
</evidence>
<protein>
    <submittedName>
        <fullName evidence="1">Uncharacterized protein</fullName>
    </submittedName>
</protein>
<dbReference type="Proteomes" id="UP000601435">
    <property type="component" value="Unassembled WGS sequence"/>
</dbReference>
<dbReference type="EMBL" id="CAJNJA010022141">
    <property type="protein sequence ID" value="CAE7487188.1"/>
    <property type="molecule type" value="Genomic_DNA"/>
</dbReference>
<dbReference type="InterPro" id="IPR027417">
    <property type="entry name" value="P-loop_NTPase"/>
</dbReference>
<gene>
    <name evidence="1" type="ORF">SNEC2469_LOCUS13839</name>
</gene>
<sequence length="3038" mass="342877">MHVEKNSFLQFFDVIFGNSQQAKLDGIAGQAVTVFALLHQVSIAIPSQPFDWKDFLFYGRGIMKEAPKAAIDAMQRHNGSLPRLQHHPDLQHILLHCASLRHALDIAWTFADRPEEFVSKMGAYVCVRRGCEDLEADDECRVIQDVLVNGECLSQEGLSQWLHVALTRHLSRDLVQLLELLAPVSYSDKILQALHNIRQKTQPLCMDMGHACTFVQNHPEHWLSSWLLSNMCCYVGHSRFACITSFNWDSLVSAAGAVLAVRGDDFRGEPGFLWAVQTLKSFQGSGHPANFLAALLRLLRQPWCGASTDAFTQHRRTGELKQLLQRDIPSLVELPFEFWQELLHEEEPVSAAWASSCGAWLVHAIAMASLRCYPQLCTERAMHSYEMAEKVLTTMDRFIRSCPDGPTCKSFFVLVVLLRSMAPVLAHFDLANSVELSALPEISASLKMALCFHRNLVNAGYEEYSQPFWSELLHPLVSFFEGAKQVLSHDIESLTVETADQLFQSRVRWMQVQDVMRECQGWVAPQNIFDRREYEQEHAEVAQLSKILQWLADRDIEGCAGLLQEIDLGASSLTLKRLRTHRRRVLRELMPLQSNLKLLQHFVDRESQFFNAAVLLQATEHPGQTMADAAFWVLETDRLIQALLRTDIKLQDAKVFIDMTQQVNIPDELAKITSFEGYAHTSEELPATIQRALKLLQYSVAAHVVAAVAKTFGLVPDDDPDIRYIELESQRRPNRLLREAPKEYEKLEQLFRCPEGSLRDIHFSLIAKFRDCSAVIDFFKEIEYVSVKGQHHFEQIKNSLTIQLRGQNVERMLLNEVLEVCRLVTPFLTRCNSLADFVKNLVVGLGDLQPRHLEIASRVHDQLGLVRRWFSRVQGKSWENAMATSRALDETGTFVVQLNALEGKPHSACVNYLFDGSRSVRASSSKVRMSEAETRELLRQLVFHSKGRSNQADGQSDCYNAARTCSRKLKKVFEILQCLQDLEASGHPEFQLKELEFSLGGSLSTLSGEAEDLKRRQDAWKSLLQSSRVQCELLSLFDSRELFVLIALSTPGHAQRKRVVESLLGQTEWPEDENSRKSLEATLAAQCLESLLHSLRDLAVVPNDLMQRLMNFWNSKSLPTEALPLEQAMKQLQKTLEKLGIQAAKRALGGVSQGHYQAAMSLPADSWRSEISLLARAGAKSDRCILRCHPSLQLHGLDDFFQRVELVSGGTFVVLGVNSLPLPLQKRVQEIQCQLHDKEKAHGRVFYTYTGIQVPPQPDFIHEMTVQLLDDDELRSAFGTRKDSITVVYGPAGSGKTDMLHSTLGSDTPLLSITAHFDEKLAQVTMNRLAAQDRGIGLKISEDANHLYVNRLLFDLLICRTWRLSSNGSVFAAGPSKRLTWCIEVPDLTSDGRPTEDMSPAASTLHIFPVLNICHAELKMICDNTHQLRVGTAEHFVAKFLQAGLPPLQGGQRAIDKLGFNVPVRHPEVVDDFVCRQLIYDAFRTSCSQTPNKRNIKSFVRYLERRFRFFESDFYIYNTKYSGLGSAVFDQMIREAAMLTATGLGVGASHTPKPMLVYDSGWALYLFEGRGEVPRDLIKYVADGRQYLQQPGRDMCDNGAAMLAWTLDLQEREVKEACCELGFVLVEDFTFRLLCIHERRLAGEPVIIEGLTGVGKTFPIKVYAHLLNYKLLKKDSDFDEAPRTTWRVKTWLRESILPRIGDQQKRHELNNRLLESSWTDTALLVELFEKLQEELDELQRQDTAELLAPPESLADELWEKVAEWLDQCPLLEASPRLREYLEEMSPTPGNARELLSQFLQCPVASVFHRLLLHPDLNVPGLENFLGPILDLAKRVPRVKQVVLFDELNTSEILGILNEIIVDHTFQGVVLPDNLFFLGCMNPYTPRNSATGDGLGDQALAHREEYFVHKLPTSMMAHRWQFPPLERTELQEFVKQKIKLQFRGCSFLGEHLENQFALLMCKSQELFLQEVGQSSVSQRDLQRCLIVLEYFQRHWPGSERPNDRVMRCILLSLAVVYYFRLSDGCNYGMGDEAVAGHELKQELCELVQQVVGMNFQEEVTYGVNCYISEQNFLLPEGVALNRDLKENLFAMLITTQTKLASCILGSPGRGKTLAFEVLVQNLRGAQSPKEFCKRFRAVDPFFYQCSPDSKAAEIEDILSGATRREQMYEQHGGKERCVPFFDEAQLPQECRMVMKPLHDVLDERQVATIIVSGSPLDAANMNRMSIFIRHTQTLEDFMEIGLGVLGKSGIGRLPERTHSILRGLARAFVDILADPRFRGVFSQRHFISLLRNLRLHCVVKRKLLTPEHICRAVEENFQAPDVSILAVMQIFCQAIAREFPASSSEFASAGGVESLRGCLDLARACIFGEREQCLTKGSPHLAPRFCIVLDDMKDDSACRILVQEEVLPEEIEVIDVQDYSNEADDFSCSECVSQMTLCMESGKPVLLRNCSSGKLLCSFYNLLNQNYRVTESAEGQQILYIMIAHGPRVHYCRVHPSFLLVLQMRKEDFLNQPAALRSRFSVVSLPLEQVLHERLGRALARDVQRKAVRTALDTILELVSKLGARSFAGLVEHTVDSLLLSMVSGLQSNKRCLHEFATLCSEGLELNASTAVQVMAVRLLQLLPPEQMVNHASKLGHADFYRNAYFLHQSHFSLVSLLATARTNAESSLPKLVLYTRSSAEIRILQQSCGKNTLWESGGSEHVIVIDAGEVSTTASLEVKLQGSCAEAWSAHAVLLVVDMEHSSNERVSCLRTVVDRKARENPSTLFAVLLHYAPEQVIAGSLYPCLFLDGWDFFFIDSLGHCAAFDEECLIKEVMAASAQDVSQRKLRIFSEAQSQEKYVVDFCRRVRTVPSRSLRPPAPEPRPENSTSVFSFSSLAATVGRGMGYLFNQIRTGSSDEQKVQRFYVPEATRQERTSAVTLVLHKHPQIWQHLLTTFHDSLPKPTLHGQLIHLAQQVRDGRRLMSFTDALRLQLHGEFRQHATSYLRALCANGGLRTLIADDHGVATSLLPFLPVCSQTGTASDSWLSRGASKAKAIHR</sequence>
<dbReference type="PANTHER" id="PTHR22605">
    <property type="entry name" value="RZ-TYPE DOMAIN-CONTAINING PROTEIN"/>
    <property type="match status" value="1"/>
</dbReference>
<proteinExistence type="predicted"/>
<dbReference type="OrthoDB" id="2423195at2759"/>
<keyword evidence="2" id="KW-1185">Reference proteome</keyword>
<dbReference type="GO" id="GO:0004842">
    <property type="term" value="F:ubiquitin-protein transferase activity"/>
    <property type="evidence" value="ECO:0007669"/>
    <property type="project" value="InterPro"/>
</dbReference>
<accession>A0A812SIU0</accession>
<evidence type="ECO:0000313" key="1">
    <source>
        <dbReference type="EMBL" id="CAE7487188.1"/>
    </source>
</evidence>
<comment type="caution">
    <text evidence="1">The sequence shown here is derived from an EMBL/GenBank/DDBJ whole genome shotgun (WGS) entry which is preliminary data.</text>
</comment>
<dbReference type="GO" id="GO:0016887">
    <property type="term" value="F:ATP hydrolysis activity"/>
    <property type="evidence" value="ECO:0007669"/>
    <property type="project" value="InterPro"/>
</dbReference>
<name>A0A812SIU0_9DINO</name>
<dbReference type="InterPro" id="IPR031248">
    <property type="entry name" value="RNF213"/>
</dbReference>
<organism evidence="1 2">
    <name type="scientific">Symbiodinium necroappetens</name>
    <dbReference type="NCBI Taxonomy" id="1628268"/>
    <lineage>
        <taxon>Eukaryota</taxon>
        <taxon>Sar</taxon>
        <taxon>Alveolata</taxon>
        <taxon>Dinophyceae</taxon>
        <taxon>Suessiales</taxon>
        <taxon>Symbiodiniaceae</taxon>
        <taxon>Symbiodinium</taxon>
    </lineage>
</organism>